<feature type="domain" description="Glutamyl/glutaminyl-tRNA synthetase class Ib catalytic" evidence="7">
    <location>
        <begin position="3"/>
        <end position="280"/>
    </location>
</feature>
<dbReference type="InterPro" id="IPR020058">
    <property type="entry name" value="Glu/Gln-tRNA-synth_Ib_cat-dom"/>
</dbReference>
<keyword evidence="4" id="KW-0067">ATP-binding</keyword>
<keyword evidence="5" id="KW-0648">Protein biosynthesis</keyword>
<evidence type="ECO:0000256" key="2">
    <source>
        <dbReference type="ARBA" id="ARBA00022598"/>
    </source>
</evidence>
<comment type="similarity">
    <text evidence="1">Belongs to the class-I aminoacyl-tRNA synthetase family. Glutamate--tRNA ligase type 1 subfamily.</text>
</comment>
<dbReference type="GO" id="GO:0005524">
    <property type="term" value="F:ATP binding"/>
    <property type="evidence" value="ECO:0007669"/>
    <property type="project" value="UniProtKB-KW"/>
</dbReference>
<dbReference type="Pfam" id="PF00749">
    <property type="entry name" value="tRNA-synt_1c"/>
    <property type="match status" value="1"/>
</dbReference>
<evidence type="ECO:0000256" key="5">
    <source>
        <dbReference type="ARBA" id="ARBA00022917"/>
    </source>
</evidence>
<dbReference type="Gene3D" id="3.40.50.620">
    <property type="entry name" value="HUPs"/>
    <property type="match status" value="1"/>
</dbReference>
<evidence type="ECO:0000313" key="8">
    <source>
        <dbReference type="EMBL" id="SFV89680.1"/>
    </source>
</evidence>
<dbReference type="GO" id="GO:0050561">
    <property type="term" value="F:glutamate-tRNA(Gln) ligase activity"/>
    <property type="evidence" value="ECO:0007669"/>
    <property type="project" value="UniProtKB-EC"/>
</dbReference>
<dbReference type="SUPFAM" id="SSF52374">
    <property type="entry name" value="Nucleotidylyl transferase"/>
    <property type="match status" value="1"/>
</dbReference>
<dbReference type="EC" id="6.1.1.24" evidence="8"/>
<sequence>MLRFALSPTGDMTLSDLRIAIINFIVAQQRGEPFLVRMDDTQKAHNIEGKDTEFMQILEKFSLRHDQVYHQSEHQSIHQTLALRLLEEKKAFVCTCTDTQSITCSGTCAQMREDSYSRLKAEGTPFVIRLKAPKESISFTDTIFGEQRTAPKETGEPVILSSDVSPTALFASACDDMLSNITTFIRHARHLGNTPREIQIKTALGYAQQTAYAHLPDIENTPSLKQLFEEGYIPDTIINYLVLLSNPESEHAFFTLPEAIAWFDLEQIPQTAAVFDMAMLRRLNREHLLKMDERTLSLLFGFADADIGKLAKVYLETDHAATVTELEACIRPIFSPKVYEGEMGKRMEILKNIIWEAPMFEAYEAFEAYLAKESRLQGDALQMPLQQLLTGTTEGPEPAVIYPHIKSYLLEVIS</sequence>
<dbReference type="InterPro" id="IPR020061">
    <property type="entry name" value="Glu_tRNA_lig_a-bdl"/>
</dbReference>
<dbReference type="InterPro" id="IPR014729">
    <property type="entry name" value="Rossmann-like_a/b/a_fold"/>
</dbReference>
<accession>A0A1W1E6Y1</accession>
<dbReference type="Gene3D" id="3.90.800.10">
    <property type="entry name" value="Glutamyl-tRNA Synthetase, Domain 3"/>
    <property type="match status" value="1"/>
</dbReference>
<keyword evidence="6" id="KW-0030">Aminoacyl-tRNA synthetase</keyword>
<dbReference type="Gene3D" id="1.10.1160.10">
    <property type="entry name" value="Glutamyl-trna Synthetase, Domain 2"/>
    <property type="match status" value="1"/>
</dbReference>
<dbReference type="EMBL" id="FPIB01000001">
    <property type="protein sequence ID" value="SFV89680.1"/>
    <property type="molecule type" value="Genomic_DNA"/>
</dbReference>
<dbReference type="InterPro" id="IPR000924">
    <property type="entry name" value="Glu/Gln-tRNA-synth"/>
</dbReference>
<dbReference type="GO" id="GO:0000049">
    <property type="term" value="F:tRNA binding"/>
    <property type="evidence" value="ECO:0007669"/>
    <property type="project" value="InterPro"/>
</dbReference>
<dbReference type="InterPro" id="IPR049940">
    <property type="entry name" value="GluQ/Sye"/>
</dbReference>
<evidence type="ECO:0000259" key="7">
    <source>
        <dbReference type="Pfam" id="PF00749"/>
    </source>
</evidence>
<dbReference type="InterPro" id="IPR008925">
    <property type="entry name" value="aa_tRNA-synth_I_cd-bd_sf"/>
</dbReference>
<dbReference type="SUPFAM" id="SSF48163">
    <property type="entry name" value="An anticodon-binding domain of class I aminoacyl-tRNA synthetases"/>
    <property type="match status" value="1"/>
</dbReference>
<gene>
    <name evidence="8" type="ORF">MNB_SV-4-231</name>
</gene>
<evidence type="ECO:0000256" key="4">
    <source>
        <dbReference type="ARBA" id="ARBA00022840"/>
    </source>
</evidence>
<name>A0A1W1E6Y1_9ZZZZ</name>
<dbReference type="PANTHER" id="PTHR43311">
    <property type="entry name" value="GLUTAMATE--TRNA LIGASE"/>
    <property type="match status" value="1"/>
</dbReference>
<evidence type="ECO:0000256" key="6">
    <source>
        <dbReference type="ARBA" id="ARBA00023146"/>
    </source>
</evidence>
<dbReference type="PANTHER" id="PTHR43311:SF2">
    <property type="entry name" value="GLUTAMATE--TRNA LIGASE, MITOCHONDRIAL-RELATED"/>
    <property type="match status" value="1"/>
</dbReference>
<keyword evidence="2 8" id="KW-0436">Ligase</keyword>
<reference evidence="8" key="1">
    <citation type="submission" date="2016-10" db="EMBL/GenBank/DDBJ databases">
        <authorList>
            <person name="de Groot N.N."/>
        </authorList>
    </citation>
    <scope>NUCLEOTIDE SEQUENCE</scope>
</reference>
<protein>
    <submittedName>
        <fullName evidence="8">Glutamyl-tRNA(Gln) synthetase</fullName>
        <ecNumber evidence="8">6.1.1.24</ecNumber>
    </submittedName>
</protein>
<dbReference type="PRINTS" id="PR00987">
    <property type="entry name" value="TRNASYNTHGLU"/>
</dbReference>
<evidence type="ECO:0000256" key="1">
    <source>
        <dbReference type="ARBA" id="ARBA00007894"/>
    </source>
</evidence>
<proteinExistence type="inferred from homology"/>
<dbReference type="GO" id="GO:0004818">
    <property type="term" value="F:glutamate-tRNA ligase activity"/>
    <property type="evidence" value="ECO:0007669"/>
    <property type="project" value="TreeGrafter"/>
</dbReference>
<dbReference type="GO" id="GO:0005829">
    <property type="term" value="C:cytosol"/>
    <property type="evidence" value="ECO:0007669"/>
    <property type="project" value="TreeGrafter"/>
</dbReference>
<evidence type="ECO:0000256" key="3">
    <source>
        <dbReference type="ARBA" id="ARBA00022741"/>
    </source>
</evidence>
<organism evidence="8">
    <name type="scientific">hydrothermal vent metagenome</name>
    <dbReference type="NCBI Taxonomy" id="652676"/>
    <lineage>
        <taxon>unclassified sequences</taxon>
        <taxon>metagenomes</taxon>
        <taxon>ecological metagenomes</taxon>
    </lineage>
</organism>
<keyword evidence="3" id="KW-0547">Nucleotide-binding</keyword>
<dbReference type="AlphaFoldDB" id="A0A1W1E6Y1"/>
<dbReference type="GO" id="GO:0006424">
    <property type="term" value="P:glutamyl-tRNA aminoacylation"/>
    <property type="evidence" value="ECO:0007669"/>
    <property type="project" value="TreeGrafter"/>
</dbReference>